<evidence type="ECO:0000313" key="2">
    <source>
        <dbReference type="Proteomes" id="UP000283765"/>
    </source>
</evidence>
<sequence>MKLTVGNSVYEMKAEQLKAVLHVASKQVPFGIYAVSKKGMAILLKETYSTHEELKKAVSDYATKGFKVYYNEHGRCN</sequence>
<name>A0A412RQV1_9FIRM</name>
<reference evidence="1 2" key="1">
    <citation type="submission" date="2018-08" db="EMBL/GenBank/DDBJ databases">
        <title>A genome reference for cultivated species of the human gut microbiota.</title>
        <authorList>
            <person name="Zou Y."/>
            <person name="Xue W."/>
            <person name="Luo G."/>
        </authorList>
    </citation>
    <scope>NUCLEOTIDE SEQUENCE [LARGE SCALE GENOMIC DNA]</scope>
    <source>
        <strain evidence="1 2">AF17-27</strain>
    </source>
</reference>
<dbReference type="Proteomes" id="UP000283765">
    <property type="component" value="Unassembled WGS sequence"/>
</dbReference>
<organism evidence="1 2">
    <name type="scientific">Agathobacter rectalis</name>
    <dbReference type="NCBI Taxonomy" id="39491"/>
    <lineage>
        <taxon>Bacteria</taxon>
        <taxon>Bacillati</taxon>
        <taxon>Bacillota</taxon>
        <taxon>Clostridia</taxon>
        <taxon>Lachnospirales</taxon>
        <taxon>Lachnospiraceae</taxon>
        <taxon>Agathobacter</taxon>
    </lineage>
</organism>
<dbReference type="AlphaFoldDB" id="A0A412RQV1"/>
<proteinExistence type="predicted"/>
<comment type="caution">
    <text evidence="1">The sequence shown here is derived from an EMBL/GenBank/DDBJ whole genome shotgun (WGS) entry which is preliminary data.</text>
</comment>
<dbReference type="RefSeq" id="WP_117993603.1">
    <property type="nucleotide sequence ID" value="NZ_QRXR01000008.1"/>
</dbReference>
<protein>
    <submittedName>
        <fullName evidence="1">Uncharacterized protein</fullName>
    </submittedName>
</protein>
<gene>
    <name evidence="1" type="ORF">DWW89_06720</name>
</gene>
<dbReference type="EMBL" id="QRXR01000008">
    <property type="protein sequence ID" value="RGU26131.1"/>
    <property type="molecule type" value="Genomic_DNA"/>
</dbReference>
<accession>A0A412RQV1</accession>
<evidence type="ECO:0000313" key="1">
    <source>
        <dbReference type="EMBL" id="RGU26131.1"/>
    </source>
</evidence>